<dbReference type="InterPro" id="IPR036388">
    <property type="entry name" value="WH-like_DNA-bd_sf"/>
</dbReference>
<dbReference type="SUPFAM" id="SSF52172">
    <property type="entry name" value="CheY-like"/>
    <property type="match status" value="1"/>
</dbReference>
<dbReference type="Gene3D" id="1.10.10.10">
    <property type="entry name" value="Winged helix-like DNA-binding domain superfamily/Winged helix DNA-binding domain"/>
    <property type="match status" value="1"/>
</dbReference>
<dbReference type="PROSITE" id="PS51755">
    <property type="entry name" value="OMPR_PHOB"/>
    <property type="match status" value="1"/>
</dbReference>
<dbReference type="Gene3D" id="6.10.250.690">
    <property type="match status" value="1"/>
</dbReference>
<dbReference type="PANTHER" id="PTHR48111:SF22">
    <property type="entry name" value="REGULATOR OF RPOS"/>
    <property type="match status" value="1"/>
</dbReference>
<accession>A0A559K4G5</accession>
<keyword evidence="4 7" id="KW-0238">DNA-binding</keyword>
<dbReference type="GO" id="GO:0000976">
    <property type="term" value="F:transcription cis-regulatory region binding"/>
    <property type="evidence" value="ECO:0007669"/>
    <property type="project" value="TreeGrafter"/>
</dbReference>
<evidence type="ECO:0000256" key="6">
    <source>
        <dbReference type="PROSITE-ProRule" id="PRU00169"/>
    </source>
</evidence>
<dbReference type="EMBL" id="VNJI01000044">
    <property type="protein sequence ID" value="TVY07035.1"/>
    <property type="molecule type" value="Genomic_DNA"/>
</dbReference>
<protein>
    <submittedName>
        <fullName evidence="10">Response regulator transcription factor</fullName>
    </submittedName>
</protein>
<evidence type="ECO:0000259" key="8">
    <source>
        <dbReference type="PROSITE" id="PS50110"/>
    </source>
</evidence>
<evidence type="ECO:0000256" key="4">
    <source>
        <dbReference type="ARBA" id="ARBA00023125"/>
    </source>
</evidence>
<proteinExistence type="predicted"/>
<dbReference type="AlphaFoldDB" id="A0A559K4G5"/>
<dbReference type="GO" id="GO:0006355">
    <property type="term" value="P:regulation of DNA-templated transcription"/>
    <property type="evidence" value="ECO:0007669"/>
    <property type="project" value="InterPro"/>
</dbReference>
<dbReference type="InterPro" id="IPR016032">
    <property type="entry name" value="Sig_transdc_resp-reg_C-effctor"/>
</dbReference>
<feature type="domain" description="OmpR/PhoB-type" evidence="9">
    <location>
        <begin position="125"/>
        <end position="223"/>
    </location>
</feature>
<dbReference type="GO" id="GO:0000156">
    <property type="term" value="F:phosphorelay response regulator activity"/>
    <property type="evidence" value="ECO:0007669"/>
    <property type="project" value="TreeGrafter"/>
</dbReference>
<evidence type="ECO:0000259" key="9">
    <source>
        <dbReference type="PROSITE" id="PS51755"/>
    </source>
</evidence>
<dbReference type="Pfam" id="PF00072">
    <property type="entry name" value="Response_reg"/>
    <property type="match status" value="1"/>
</dbReference>
<comment type="caution">
    <text evidence="10">The sequence shown here is derived from an EMBL/GenBank/DDBJ whole genome shotgun (WGS) entry which is preliminary data.</text>
</comment>
<dbReference type="Gene3D" id="3.40.50.2300">
    <property type="match status" value="1"/>
</dbReference>
<evidence type="ECO:0000256" key="7">
    <source>
        <dbReference type="PROSITE-ProRule" id="PRU01091"/>
    </source>
</evidence>
<evidence type="ECO:0000256" key="5">
    <source>
        <dbReference type="ARBA" id="ARBA00023163"/>
    </source>
</evidence>
<name>A0A559K4G5_9BACL</name>
<dbReference type="OrthoDB" id="9790442at2"/>
<feature type="domain" description="Response regulatory" evidence="8">
    <location>
        <begin position="2"/>
        <end position="116"/>
    </location>
</feature>
<keyword evidence="3" id="KW-0805">Transcription regulation</keyword>
<gene>
    <name evidence="10" type="ORF">FPZ49_26115</name>
</gene>
<evidence type="ECO:0000256" key="2">
    <source>
        <dbReference type="ARBA" id="ARBA00023012"/>
    </source>
</evidence>
<dbReference type="GO" id="GO:0005829">
    <property type="term" value="C:cytosol"/>
    <property type="evidence" value="ECO:0007669"/>
    <property type="project" value="TreeGrafter"/>
</dbReference>
<evidence type="ECO:0000256" key="1">
    <source>
        <dbReference type="ARBA" id="ARBA00022553"/>
    </source>
</evidence>
<dbReference type="Proteomes" id="UP000317036">
    <property type="component" value="Unassembled WGS sequence"/>
</dbReference>
<keyword evidence="2" id="KW-0902">Two-component regulatory system</keyword>
<dbReference type="CDD" id="cd00383">
    <property type="entry name" value="trans_reg_C"/>
    <property type="match status" value="1"/>
</dbReference>
<dbReference type="InterPro" id="IPR001867">
    <property type="entry name" value="OmpR/PhoB-type_DNA-bd"/>
</dbReference>
<keyword evidence="5" id="KW-0804">Transcription</keyword>
<feature type="DNA-binding region" description="OmpR/PhoB-type" evidence="7">
    <location>
        <begin position="125"/>
        <end position="223"/>
    </location>
</feature>
<dbReference type="SUPFAM" id="SSF46894">
    <property type="entry name" value="C-terminal effector domain of the bipartite response regulators"/>
    <property type="match status" value="1"/>
</dbReference>
<feature type="modified residue" description="4-aspartylphosphate" evidence="6">
    <location>
        <position position="51"/>
    </location>
</feature>
<dbReference type="RefSeq" id="WP_144852665.1">
    <property type="nucleotide sequence ID" value="NZ_VNJI01000044.1"/>
</dbReference>
<keyword evidence="11" id="KW-1185">Reference proteome</keyword>
<keyword evidence="1 6" id="KW-0597">Phosphoprotein</keyword>
<reference evidence="10 11" key="1">
    <citation type="submission" date="2019-07" db="EMBL/GenBank/DDBJ databases">
        <authorList>
            <person name="Kim J."/>
        </authorList>
    </citation>
    <scope>NUCLEOTIDE SEQUENCE [LARGE SCALE GENOMIC DNA]</scope>
    <source>
        <strain evidence="10 11">JC52</strain>
    </source>
</reference>
<dbReference type="InterPro" id="IPR011006">
    <property type="entry name" value="CheY-like_superfamily"/>
</dbReference>
<dbReference type="SMART" id="SM00862">
    <property type="entry name" value="Trans_reg_C"/>
    <property type="match status" value="1"/>
</dbReference>
<dbReference type="PROSITE" id="PS50110">
    <property type="entry name" value="RESPONSE_REGULATORY"/>
    <property type="match status" value="1"/>
</dbReference>
<evidence type="ECO:0000313" key="10">
    <source>
        <dbReference type="EMBL" id="TVY07035.1"/>
    </source>
</evidence>
<organism evidence="10 11">
    <name type="scientific">Paenibacillus cremeus</name>
    <dbReference type="NCBI Taxonomy" id="2163881"/>
    <lineage>
        <taxon>Bacteria</taxon>
        <taxon>Bacillati</taxon>
        <taxon>Bacillota</taxon>
        <taxon>Bacilli</taxon>
        <taxon>Bacillales</taxon>
        <taxon>Paenibacillaceae</taxon>
        <taxon>Paenibacillus</taxon>
    </lineage>
</organism>
<dbReference type="Pfam" id="PF00486">
    <property type="entry name" value="Trans_reg_C"/>
    <property type="match status" value="1"/>
</dbReference>
<dbReference type="GO" id="GO:0032993">
    <property type="term" value="C:protein-DNA complex"/>
    <property type="evidence" value="ECO:0007669"/>
    <property type="project" value="TreeGrafter"/>
</dbReference>
<evidence type="ECO:0000313" key="11">
    <source>
        <dbReference type="Proteomes" id="UP000317036"/>
    </source>
</evidence>
<dbReference type="PANTHER" id="PTHR48111">
    <property type="entry name" value="REGULATOR OF RPOS"/>
    <property type="match status" value="1"/>
</dbReference>
<dbReference type="InterPro" id="IPR001789">
    <property type="entry name" value="Sig_transdc_resp-reg_receiver"/>
</dbReference>
<dbReference type="FunFam" id="3.40.50.2300:FF:000001">
    <property type="entry name" value="DNA-binding response regulator PhoB"/>
    <property type="match status" value="1"/>
</dbReference>
<dbReference type="InterPro" id="IPR039420">
    <property type="entry name" value="WalR-like"/>
</dbReference>
<sequence length="227" mass="25427">MKVLVVEDDLSLLSAIQEIFQNEAFVADVASTGDEGYIKAEQSTYDLIILDVMLPGMDGLEIVRRLRKNKISTPIILVTAKDSVEDCVKGLDAGADDYVIKPFAVSILLARARGALRKYGTLVHKGKLSCGLLRLDPSLRDAMAGEKSLELSAKEYDLLEFFVCNQEQILTREQISDQIWGFDSDFASSAVDDYVHHLRKKLELYGVDEYLRTIRGVGYLFKEELNI</sequence>
<evidence type="ECO:0000256" key="3">
    <source>
        <dbReference type="ARBA" id="ARBA00023015"/>
    </source>
</evidence>
<dbReference type="SMART" id="SM00448">
    <property type="entry name" value="REC"/>
    <property type="match status" value="1"/>
</dbReference>